<evidence type="ECO:0000259" key="2">
    <source>
        <dbReference type="Pfam" id="PF13482"/>
    </source>
</evidence>
<keyword evidence="3" id="KW-0378">Hydrolase</keyword>
<keyword evidence="3" id="KW-0269">Exonuclease</keyword>
<evidence type="ECO:0000313" key="3">
    <source>
        <dbReference type="EMBL" id="TWT20779.1"/>
    </source>
</evidence>
<evidence type="ECO:0000256" key="1">
    <source>
        <dbReference type="SAM" id="MobiDB-lite"/>
    </source>
</evidence>
<dbReference type="PANTHER" id="PTHR38462">
    <property type="entry name" value="EXONUCLEASE-LIKE PROTEIN"/>
    <property type="match status" value="1"/>
</dbReference>
<comment type="caution">
    <text evidence="3">The sequence shown here is derived from an EMBL/GenBank/DDBJ whole genome shotgun (WGS) entry which is preliminary data.</text>
</comment>
<keyword evidence="3" id="KW-0540">Nuclease</keyword>
<dbReference type="GO" id="GO:0003676">
    <property type="term" value="F:nucleic acid binding"/>
    <property type="evidence" value="ECO:0007669"/>
    <property type="project" value="InterPro"/>
</dbReference>
<feature type="compositionally biased region" description="Pro residues" evidence="1">
    <location>
        <begin position="10"/>
        <end position="20"/>
    </location>
</feature>
<dbReference type="EMBL" id="VOHE01000002">
    <property type="protein sequence ID" value="TWT20779.1"/>
    <property type="molecule type" value="Genomic_DNA"/>
</dbReference>
<dbReference type="InterPro" id="IPR012337">
    <property type="entry name" value="RNaseH-like_sf"/>
</dbReference>
<protein>
    <submittedName>
        <fullName evidence="3">Exonuclease</fullName>
    </submittedName>
</protein>
<feature type="region of interest" description="Disordered" evidence="1">
    <location>
        <begin position="1"/>
        <end position="24"/>
    </location>
</feature>
<dbReference type="Gene3D" id="3.30.420.10">
    <property type="entry name" value="Ribonuclease H-like superfamily/Ribonuclease H"/>
    <property type="match status" value="1"/>
</dbReference>
<proteinExistence type="predicted"/>
<accession>A0A5C5U4N0</accession>
<keyword evidence="4" id="KW-1185">Reference proteome</keyword>
<dbReference type="Proteomes" id="UP000315949">
    <property type="component" value="Unassembled WGS sequence"/>
</dbReference>
<feature type="domain" description="YprB ribonuclease H-like" evidence="2">
    <location>
        <begin position="95"/>
        <end position="260"/>
    </location>
</feature>
<organism evidence="3 4">
    <name type="scientific">Luteimonas wenzhouensis</name>
    <dbReference type="NCBI Taxonomy" id="2599615"/>
    <lineage>
        <taxon>Bacteria</taxon>
        <taxon>Pseudomonadati</taxon>
        <taxon>Pseudomonadota</taxon>
        <taxon>Gammaproteobacteria</taxon>
        <taxon>Lysobacterales</taxon>
        <taxon>Lysobacteraceae</taxon>
        <taxon>Luteimonas</taxon>
    </lineage>
</organism>
<dbReference type="SUPFAM" id="SSF53098">
    <property type="entry name" value="Ribonuclease H-like"/>
    <property type="match status" value="1"/>
</dbReference>
<dbReference type="AlphaFoldDB" id="A0A5C5U4N0"/>
<name>A0A5C5U4N0_9GAMM</name>
<gene>
    <name evidence="3" type="ORF">FQY79_05570</name>
</gene>
<dbReference type="Pfam" id="PF13482">
    <property type="entry name" value="RNase_H_2"/>
    <property type="match status" value="1"/>
</dbReference>
<dbReference type="OrthoDB" id="9790530at2"/>
<dbReference type="PANTHER" id="PTHR38462:SF1">
    <property type="entry name" value="YPRB RIBONUCLEASE H-LIKE DOMAIN-CONTAINING PROTEIN"/>
    <property type="match status" value="1"/>
</dbReference>
<dbReference type="InterPro" id="IPR036397">
    <property type="entry name" value="RNaseH_sf"/>
</dbReference>
<dbReference type="InterPro" id="IPR038720">
    <property type="entry name" value="YprB_RNase_H-like_dom"/>
</dbReference>
<sequence>MAPAGAAVPSSPPPAPPMPQPASASDQLAQLRKLLGLRPAAPAVVRSLDRRLDGAELAPGLRCIETWVPFERLPERLDLSALGMDAVETRRILAFDTETTGLAGGTGTRAFMIGASDWRDGGLRIRQLLMTTMGAEQAMLREFAAWLEPGTVLLSYNGKCYDRPLLSTRYTLARLPDPVLGREHIDLLHPVRRLYRGVWENCRLATAERQLLGVVREDDLPGSQAPAAWLSYLRGGSAERLRKVAEHNARDLRSLCGLLVHFHALAQGGPPLHPVPR</sequence>
<reference evidence="3 4" key="1">
    <citation type="submission" date="2019-07" db="EMBL/GenBank/DDBJ databases">
        <title>Luteimonas sp. YD-1 nov., isolated from acidic soil.</title>
        <authorList>
            <person name="Zhou J."/>
        </authorList>
    </citation>
    <scope>NUCLEOTIDE SEQUENCE [LARGE SCALE GENOMIC DNA]</scope>
    <source>
        <strain evidence="3 4">YD-1</strain>
    </source>
</reference>
<dbReference type="GO" id="GO:0004527">
    <property type="term" value="F:exonuclease activity"/>
    <property type="evidence" value="ECO:0007669"/>
    <property type="project" value="UniProtKB-KW"/>
</dbReference>
<evidence type="ECO:0000313" key="4">
    <source>
        <dbReference type="Proteomes" id="UP000315949"/>
    </source>
</evidence>